<dbReference type="GO" id="GO:0006357">
    <property type="term" value="P:regulation of transcription by RNA polymerase II"/>
    <property type="evidence" value="ECO:0007669"/>
    <property type="project" value="InterPro"/>
</dbReference>
<evidence type="ECO:0000259" key="1">
    <source>
        <dbReference type="Pfam" id="PF07304"/>
    </source>
</evidence>
<evidence type="ECO:0000313" key="3">
    <source>
        <dbReference type="Proteomes" id="UP001163046"/>
    </source>
</evidence>
<dbReference type="Proteomes" id="UP001163046">
    <property type="component" value="Unassembled WGS sequence"/>
</dbReference>
<dbReference type="GO" id="GO:0003713">
    <property type="term" value="F:transcription coactivator activity"/>
    <property type="evidence" value="ECO:0007669"/>
    <property type="project" value="InterPro"/>
</dbReference>
<dbReference type="Pfam" id="PF07304">
    <property type="entry name" value="SRA1"/>
    <property type="match status" value="1"/>
</dbReference>
<reference evidence="2" key="1">
    <citation type="submission" date="2023-01" db="EMBL/GenBank/DDBJ databases">
        <title>Genome assembly of the deep-sea coral Lophelia pertusa.</title>
        <authorList>
            <person name="Herrera S."/>
            <person name="Cordes E."/>
        </authorList>
    </citation>
    <scope>NUCLEOTIDE SEQUENCE</scope>
    <source>
        <strain evidence="2">USNM1676648</strain>
        <tissue evidence="2">Polyp</tissue>
    </source>
</reference>
<dbReference type="Gene3D" id="1.20.940.10">
    <property type="entry name" value="Functional domain of the splicing factor Prp18"/>
    <property type="match status" value="1"/>
</dbReference>
<accession>A0A9W9ZM18</accession>
<comment type="caution">
    <text evidence="2">The sequence shown here is derived from an EMBL/GenBank/DDBJ whole genome shotgun (WGS) entry which is preliminary data.</text>
</comment>
<dbReference type="PANTHER" id="PTHR18834:SF2">
    <property type="entry name" value="STEROID RECEPTOR RNA ACTIVATOR 1"/>
    <property type="match status" value="1"/>
</dbReference>
<dbReference type="InterPro" id="IPR040243">
    <property type="entry name" value="Steroid_recept_RNA_1"/>
</dbReference>
<proteinExistence type="predicted"/>
<dbReference type="PANTHER" id="PTHR18834">
    <property type="entry name" value="STEROID RECEPTOR RNA ACTIVATOR 1"/>
    <property type="match status" value="1"/>
</dbReference>
<dbReference type="FunFam" id="1.20.940.10:FF:000009">
    <property type="entry name" value="Protein transport protein Sec31A"/>
    <property type="match status" value="1"/>
</dbReference>
<dbReference type="GO" id="GO:0005634">
    <property type="term" value="C:nucleus"/>
    <property type="evidence" value="ECO:0007669"/>
    <property type="project" value="TreeGrafter"/>
</dbReference>
<sequence>MDALQDVINKLQDTLEKRVADDISRRLQVMSQNWTNGKLSQGVKSRMIKLAKALDDGSVDEAHHIHISLMVDFVAEVNQWMVAVKKLINLVRSSSTFPTHS</sequence>
<name>A0A9W9ZM18_9CNID</name>
<feature type="domain" description="SRA1/Sec31" evidence="1">
    <location>
        <begin position="1"/>
        <end position="94"/>
    </location>
</feature>
<keyword evidence="3" id="KW-1185">Reference proteome</keyword>
<dbReference type="OrthoDB" id="5982138at2759"/>
<gene>
    <name evidence="2" type="primary">SRA1</name>
    <name evidence="2" type="ORF">OS493_026319</name>
</gene>
<protein>
    <submittedName>
        <fullName evidence="2">Cytoplasmic FMR1-interacting protein</fullName>
    </submittedName>
</protein>
<evidence type="ECO:0000313" key="2">
    <source>
        <dbReference type="EMBL" id="KAJ7383785.1"/>
    </source>
</evidence>
<dbReference type="InterPro" id="IPR009917">
    <property type="entry name" value="SRA1/Sec31"/>
</dbReference>
<dbReference type="AlphaFoldDB" id="A0A9W9ZM18"/>
<organism evidence="2 3">
    <name type="scientific">Desmophyllum pertusum</name>
    <dbReference type="NCBI Taxonomy" id="174260"/>
    <lineage>
        <taxon>Eukaryota</taxon>
        <taxon>Metazoa</taxon>
        <taxon>Cnidaria</taxon>
        <taxon>Anthozoa</taxon>
        <taxon>Hexacorallia</taxon>
        <taxon>Scleractinia</taxon>
        <taxon>Caryophylliina</taxon>
        <taxon>Caryophylliidae</taxon>
        <taxon>Desmophyllum</taxon>
    </lineage>
</organism>
<dbReference type="EMBL" id="MU825895">
    <property type="protein sequence ID" value="KAJ7383785.1"/>
    <property type="molecule type" value="Genomic_DNA"/>
</dbReference>